<proteinExistence type="predicted"/>
<gene>
    <name evidence="1" type="ORF">EVAR_71919_1</name>
</gene>
<dbReference type="EMBL" id="BGZK01004789">
    <property type="protein sequence ID" value="GBP10906.1"/>
    <property type="molecule type" value="Genomic_DNA"/>
</dbReference>
<name>A0A4C1T9U3_EUMVA</name>
<accession>A0A4C1T9U3</accession>
<reference evidence="1 2" key="1">
    <citation type="journal article" date="2019" name="Commun. Biol.">
        <title>The bagworm genome reveals a unique fibroin gene that provides high tensile strength.</title>
        <authorList>
            <person name="Kono N."/>
            <person name="Nakamura H."/>
            <person name="Ohtoshi R."/>
            <person name="Tomita M."/>
            <person name="Numata K."/>
            <person name="Arakawa K."/>
        </authorList>
    </citation>
    <scope>NUCLEOTIDE SEQUENCE [LARGE SCALE GENOMIC DNA]</scope>
</reference>
<protein>
    <submittedName>
        <fullName evidence="1">Uncharacterized protein</fullName>
    </submittedName>
</protein>
<comment type="caution">
    <text evidence="1">The sequence shown here is derived from an EMBL/GenBank/DDBJ whole genome shotgun (WGS) entry which is preliminary data.</text>
</comment>
<dbReference type="AlphaFoldDB" id="A0A4C1T9U3"/>
<dbReference type="Proteomes" id="UP000299102">
    <property type="component" value="Unassembled WGS sequence"/>
</dbReference>
<evidence type="ECO:0000313" key="1">
    <source>
        <dbReference type="EMBL" id="GBP10906.1"/>
    </source>
</evidence>
<sequence>MQGSSAFKRFKAFHFFDPLSATAKQQPLYTMETRLCSSGVQTDLTASSLAQSLSLSSSLSSSENENVNNHYLNVATLLLIDGVKSALYNNAQNLLLQRLLLLM</sequence>
<evidence type="ECO:0000313" key="2">
    <source>
        <dbReference type="Proteomes" id="UP000299102"/>
    </source>
</evidence>
<keyword evidence="2" id="KW-1185">Reference proteome</keyword>
<organism evidence="1 2">
    <name type="scientific">Eumeta variegata</name>
    <name type="common">Bagworm moth</name>
    <name type="synonym">Eumeta japonica</name>
    <dbReference type="NCBI Taxonomy" id="151549"/>
    <lineage>
        <taxon>Eukaryota</taxon>
        <taxon>Metazoa</taxon>
        <taxon>Ecdysozoa</taxon>
        <taxon>Arthropoda</taxon>
        <taxon>Hexapoda</taxon>
        <taxon>Insecta</taxon>
        <taxon>Pterygota</taxon>
        <taxon>Neoptera</taxon>
        <taxon>Endopterygota</taxon>
        <taxon>Lepidoptera</taxon>
        <taxon>Glossata</taxon>
        <taxon>Ditrysia</taxon>
        <taxon>Tineoidea</taxon>
        <taxon>Psychidae</taxon>
        <taxon>Oiketicinae</taxon>
        <taxon>Eumeta</taxon>
    </lineage>
</organism>